<dbReference type="GO" id="GO:0005525">
    <property type="term" value="F:GTP binding"/>
    <property type="evidence" value="ECO:0007669"/>
    <property type="project" value="UniProtKB-KW"/>
</dbReference>
<dbReference type="SUPFAM" id="SSF53448">
    <property type="entry name" value="Nucleotide-diphospho-sugar transferases"/>
    <property type="match status" value="1"/>
</dbReference>
<dbReference type="EC" id="5.3.1.8" evidence="7"/>
<feature type="domain" description="MannoseP isomerase/GMP-like beta-helix" evidence="6">
    <location>
        <begin position="302"/>
        <end position="356"/>
    </location>
</feature>
<dbReference type="Pfam" id="PF22640">
    <property type="entry name" value="ManC_GMP_beta-helix"/>
    <property type="match status" value="1"/>
</dbReference>
<keyword evidence="1 7" id="KW-0808">Transferase</keyword>
<dbReference type="GO" id="GO:0000271">
    <property type="term" value="P:polysaccharide biosynthetic process"/>
    <property type="evidence" value="ECO:0007669"/>
    <property type="project" value="InterPro"/>
</dbReference>
<name>A0A3B0RWK1_9ZZZZ</name>
<organism evidence="7">
    <name type="scientific">hydrothermal vent metagenome</name>
    <dbReference type="NCBI Taxonomy" id="652676"/>
    <lineage>
        <taxon>unclassified sequences</taxon>
        <taxon>metagenomes</taxon>
        <taxon>ecological metagenomes</taxon>
    </lineage>
</organism>
<dbReference type="PANTHER" id="PTHR46390:SF1">
    <property type="entry name" value="MANNOSE-1-PHOSPHATE GUANYLYLTRANSFERASE"/>
    <property type="match status" value="1"/>
</dbReference>
<evidence type="ECO:0000256" key="3">
    <source>
        <dbReference type="ARBA" id="ARBA00022741"/>
    </source>
</evidence>
<dbReference type="GO" id="GO:0004475">
    <property type="term" value="F:mannose-1-phosphate guanylyltransferase (GTP) activity"/>
    <property type="evidence" value="ECO:0007669"/>
    <property type="project" value="UniProtKB-EC"/>
</dbReference>
<dbReference type="InterPro" id="IPR051161">
    <property type="entry name" value="Mannose-6P_isomerase_type2"/>
</dbReference>
<evidence type="ECO:0000259" key="5">
    <source>
        <dbReference type="Pfam" id="PF00483"/>
    </source>
</evidence>
<keyword evidence="3" id="KW-0547">Nucleotide-binding</keyword>
<dbReference type="PANTHER" id="PTHR46390">
    <property type="entry name" value="MANNOSE-1-PHOSPHATE GUANYLYLTRANSFERASE"/>
    <property type="match status" value="1"/>
</dbReference>
<evidence type="ECO:0000256" key="4">
    <source>
        <dbReference type="ARBA" id="ARBA00023134"/>
    </source>
</evidence>
<feature type="domain" description="Nucleotidyl transferase" evidence="5">
    <location>
        <begin position="14"/>
        <end position="296"/>
    </location>
</feature>
<dbReference type="FunFam" id="3.90.550.10:FF:000046">
    <property type="entry name" value="Mannose-1-phosphate guanylyltransferase (GDP)"/>
    <property type="match status" value="1"/>
</dbReference>
<evidence type="ECO:0000259" key="6">
    <source>
        <dbReference type="Pfam" id="PF22640"/>
    </source>
</evidence>
<dbReference type="InterPro" id="IPR005835">
    <property type="entry name" value="NTP_transferase_dom"/>
</dbReference>
<sequence length="360" mass="39454">MTEGTSDNDETIVPVILSGGSGTRLWPISTEDRPKQFLELLGHQTLFQLTLQRCNDERLFDPPTIVGSIAHHQLLTNQMDEIGIDAGNIILEPCARNTAPAIALAALACDNPQSLMLVMPSDHIIKNVDMFQETVRQSIALAKARWLVTFGINPTGPETGYGYIQQGDEIFGSVGSFAARCFVEKPNSENAEKMISDGGYYWNSGIFLFRADSYLAALELHAPEMLVAAKQAMKNAEYKGIEIHPDEASFATAPSDSIDYAIMERADKVAITPVNPGWSDVGSWDSLYEVSVKDEQSNNEKGDVVAVNSTGNLIQSDDLKIVTYGLEDMIVIAKGKTVMIIPRGQSQNVKKILEQLKQDD</sequence>
<dbReference type="Gene3D" id="3.90.550.10">
    <property type="entry name" value="Spore Coat Polysaccharide Biosynthesis Protein SpsA, Chain A"/>
    <property type="match status" value="1"/>
</dbReference>
<dbReference type="GO" id="GO:0009298">
    <property type="term" value="P:GDP-mannose biosynthetic process"/>
    <property type="evidence" value="ECO:0007669"/>
    <property type="project" value="TreeGrafter"/>
</dbReference>
<dbReference type="InterPro" id="IPR006375">
    <property type="entry name" value="Man1P_GuaTrfase/Man6P_Isoase"/>
</dbReference>
<keyword evidence="7" id="KW-0413">Isomerase</keyword>
<dbReference type="AlphaFoldDB" id="A0A3B0RWK1"/>
<keyword evidence="4" id="KW-0342">GTP-binding</keyword>
<proteinExistence type="predicted"/>
<accession>A0A3B0RWK1</accession>
<keyword evidence="2 7" id="KW-0548">Nucleotidyltransferase</keyword>
<reference evidence="7" key="1">
    <citation type="submission" date="2018-06" db="EMBL/GenBank/DDBJ databases">
        <authorList>
            <person name="Zhirakovskaya E."/>
        </authorList>
    </citation>
    <scope>NUCLEOTIDE SEQUENCE</scope>
</reference>
<dbReference type="InterPro" id="IPR049577">
    <property type="entry name" value="GMPP_N"/>
</dbReference>
<dbReference type="SUPFAM" id="SSF159283">
    <property type="entry name" value="Guanosine diphospho-D-mannose pyrophosphorylase/mannose-6-phosphate isomerase linker domain"/>
    <property type="match status" value="1"/>
</dbReference>
<dbReference type="Pfam" id="PF00483">
    <property type="entry name" value="NTP_transferase"/>
    <property type="match status" value="1"/>
</dbReference>
<dbReference type="EMBL" id="UOEF01000257">
    <property type="protein sequence ID" value="VAV97900.1"/>
    <property type="molecule type" value="Genomic_DNA"/>
</dbReference>
<evidence type="ECO:0000313" key="7">
    <source>
        <dbReference type="EMBL" id="VAV97900.1"/>
    </source>
</evidence>
<dbReference type="EC" id="2.7.7.13" evidence="7"/>
<dbReference type="NCBIfam" id="TIGR01479">
    <property type="entry name" value="GMP_PMI"/>
    <property type="match status" value="1"/>
</dbReference>
<dbReference type="GO" id="GO:0004476">
    <property type="term" value="F:mannose-6-phosphate isomerase activity"/>
    <property type="evidence" value="ECO:0007669"/>
    <property type="project" value="UniProtKB-EC"/>
</dbReference>
<gene>
    <name evidence="7" type="ORF">MNBD_ALPHA04-817</name>
</gene>
<protein>
    <submittedName>
        <fullName evidence="7">Mannose-1-phosphate guanylyltransferase / Mannose-6-phosphate isomerase</fullName>
        <ecNumber evidence="7">2.7.7.13</ecNumber>
        <ecNumber evidence="7">5.3.1.8</ecNumber>
    </submittedName>
</protein>
<dbReference type="CDD" id="cd02509">
    <property type="entry name" value="GDP-M1P_Guanylyltransferase"/>
    <property type="match status" value="1"/>
</dbReference>
<dbReference type="InterPro" id="IPR054566">
    <property type="entry name" value="ManC/GMP-like_b-helix"/>
</dbReference>
<evidence type="ECO:0000256" key="2">
    <source>
        <dbReference type="ARBA" id="ARBA00022695"/>
    </source>
</evidence>
<dbReference type="InterPro" id="IPR029044">
    <property type="entry name" value="Nucleotide-diphossugar_trans"/>
</dbReference>
<evidence type="ECO:0000256" key="1">
    <source>
        <dbReference type="ARBA" id="ARBA00022679"/>
    </source>
</evidence>